<reference evidence="2" key="1">
    <citation type="submission" date="2016-10" db="EMBL/GenBank/DDBJ databases">
        <authorList>
            <person name="Varghese N."/>
            <person name="Submissions S."/>
        </authorList>
    </citation>
    <scope>NUCLEOTIDE SEQUENCE [LARGE SCALE GENOMIC DNA]</scope>
    <source>
        <strain evidence="2">DSM 44234</strain>
    </source>
</reference>
<dbReference type="RefSeq" id="WP_068741738.1">
    <property type="nucleotide sequence ID" value="NZ_FNSA01000003.1"/>
</dbReference>
<sequence>MTLSSVQHREFLGLIKEFTNKLNSEAEHRDERQQRLSSGELAWAAHERDFMRDLVNAARADRGAGPVDVARIEAVEQLAAGHSNYTSKFAMYCAELVFGERS</sequence>
<keyword evidence="2" id="KW-1185">Reference proteome</keyword>
<protein>
    <submittedName>
        <fullName evidence="1">Uncharacterized protein</fullName>
    </submittedName>
</protein>
<gene>
    <name evidence="1" type="ORF">SAMN04489793_2861</name>
</gene>
<dbReference type="Proteomes" id="UP000182241">
    <property type="component" value="Unassembled WGS sequence"/>
</dbReference>
<name>A0A1H4UCS9_TSUTY</name>
<organism evidence="1 2">
    <name type="scientific">Tsukamurella tyrosinosolvens</name>
    <dbReference type="NCBI Taxonomy" id="57704"/>
    <lineage>
        <taxon>Bacteria</taxon>
        <taxon>Bacillati</taxon>
        <taxon>Actinomycetota</taxon>
        <taxon>Actinomycetes</taxon>
        <taxon>Mycobacteriales</taxon>
        <taxon>Tsukamurellaceae</taxon>
        <taxon>Tsukamurella</taxon>
    </lineage>
</organism>
<evidence type="ECO:0000313" key="1">
    <source>
        <dbReference type="EMBL" id="SEC66662.1"/>
    </source>
</evidence>
<evidence type="ECO:0000313" key="2">
    <source>
        <dbReference type="Proteomes" id="UP000182241"/>
    </source>
</evidence>
<dbReference type="STRING" id="57704.SAMN04489793_2861"/>
<dbReference type="AlphaFoldDB" id="A0A1H4UCS9"/>
<proteinExistence type="predicted"/>
<dbReference type="EMBL" id="FNSA01000003">
    <property type="protein sequence ID" value="SEC66662.1"/>
    <property type="molecule type" value="Genomic_DNA"/>
</dbReference>
<dbReference type="OrthoDB" id="5198423at2"/>
<accession>A0A1H4UCS9</accession>